<reference evidence="1" key="1">
    <citation type="journal article" date="2023" name="Mol. Biol. Evol.">
        <title>Third-Generation Sequencing Reveals the Adaptive Role of the Epigenome in Three Deep-Sea Polychaetes.</title>
        <authorList>
            <person name="Perez M."/>
            <person name="Aroh O."/>
            <person name="Sun Y."/>
            <person name="Lan Y."/>
            <person name="Juniper S.K."/>
            <person name="Young C.R."/>
            <person name="Angers B."/>
            <person name="Qian P.Y."/>
        </authorList>
    </citation>
    <scope>NUCLEOTIDE SEQUENCE</scope>
    <source>
        <strain evidence="1">R07B-5</strain>
    </source>
</reference>
<protein>
    <recommendedName>
        <fullName evidence="3">Chitin-binding type-2 domain-containing protein</fullName>
    </recommendedName>
</protein>
<evidence type="ECO:0000313" key="1">
    <source>
        <dbReference type="EMBL" id="KAK2174411.1"/>
    </source>
</evidence>
<accession>A0AAD9KN84</accession>
<organism evidence="1 2">
    <name type="scientific">Ridgeia piscesae</name>
    <name type="common">Tubeworm</name>
    <dbReference type="NCBI Taxonomy" id="27915"/>
    <lineage>
        <taxon>Eukaryota</taxon>
        <taxon>Metazoa</taxon>
        <taxon>Spiralia</taxon>
        <taxon>Lophotrochozoa</taxon>
        <taxon>Annelida</taxon>
        <taxon>Polychaeta</taxon>
        <taxon>Sedentaria</taxon>
        <taxon>Canalipalpata</taxon>
        <taxon>Sabellida</taxon>
        <taxon>Siboglinidae</taxon>
        <taxon>Ridgeia</taxon>
    </lineage>
</organism>
<comment type="caution">
    <text evidence="1">The sequence shown here is derived from an EMBL/GenBank/DDBJ whole genome shotgun (WGS) entry which is preliminary data.</text>
</comment>
<gene>
    <name evidence="1" type="ORF">NP493_806g00001</name>
</gene>
<feature type="non-terminal residue" evidence="1">
    <location>
        <position position="1"/>
    </location>
</feature>
<evidence type="ECO:0008006" key="3">
    <source>
        <dbReference type="Google" id="ProtNLM"/>
    </source>
</evidence>
<dbReference type="EMBL" id="JAODUO010000804">
    <property type="protein sequence ID" value="KAK2174411.1"/>
    <property type="molecule type" value="Genomic_DNA"/>
</dbReference>
<name>A0AAD9KN84_RIDPI</name>
<sequence>AQINLSFLPSSDDCRLCDFTKGQIWLPDHNNCHMFYVCEPIGYLEYRKHHMTCGVLWWQQDIHTCVMEPPVGCDVTAPVVNYEVKSTTKIIPTCSSDLLLHFPYEDHYNDVTCHQAIATQYGAGVYRKYDENRSGNVSFLRTWFAQNEVNNFSIAVWFQREGSLSPTAAIVNNRNCKQLAGFSLSCPGPSLTGSIMTDTSVTAPPSPVSVINLLLNDELTNFVKYVQSIHHLNHDGSVLKIK</sequence>
<proteinExistence type="predicted"/>
<dbReference type="Proteomes" id="UP001209878">
    <property type="component" value="Unassembled WGS sequence"/>
</dbReference>
<evidence type="ECO:0000313" key="2">
    <source>
        <dbReference type="Proteomes" id="UP001209878"/>
    </source>
</evidence>
<dbReference type="AlphaFoldDB" id="A0AAD9KN84"/>
<keyword evidence="2" id="KW-1185">Reference proteome</keyword>